<accession>A0ABQ7MMW1</accession>
<reference evidence="1 2" key="1">
    <citation type="submission" date="2021-03" db="EMBL/GenBank/DDBJ databases">
        <authorList>
            <person name="King G.J."/>
            <person name="Bancroft I."/>
            <person name="Baten A."/>
            <person name="Bloomfield J."/>
            <person name="Borpatragohain P."/>
            <person name="He Z."/>
            <person name="Irish N."/>
            <person name="Irwin J."/>
            <person name="Liu K."/>
            <person name="Mauleon R.P."/>
            <person name="Moore J."/>
            <person name="Morris R."/>
            <person name="Ostergaard L."/>
            <person name="Wang B."/>
            <person name="Wells R."/>
        </authorList>
    </citation>
    <scope>NUCLEOTIDE SEQUENCE [LARGE SCALE GENOMIC DNA]</scope>
    <source>
        <strain evidence="1">R-o-18</strain>
        <tissue evidence="1">Leaf</tissue>
    </source>
</reference>
<proteinExistence type="predicted"/>
<comment type="caution">
    <text evidence="1">The sequence shown here is derived from an EMBL/GenBank/DDBJ whole genome shotgun (WGS) entry which is preliminary data.</text>
</comment>
<sequence>MAIQLPKEEIAGLFLSDMNRISLYLSDRPCNQIVFETIYPDGRVYFDKEGQSRLEEMGSNGYTITLVKKRS</sequence>
<dbReference type="EMBL" id="JADBGQ010000004">
    <property type="protein sequence ID" value="KAG5400068.1"/>
    <property type="molecule type" value="Genomic_DNA"/>
</dbReference>
<dbReference type="Proteomes" id="UP000823674">
    <property type="component" value="Chromosome A04"/>
</dbReference>
<protein>
    <submittedName>
        <fullName evidence="1">Uncharacterized protein</fullName>
    </submittedName>
</protein>
<gene>
    <name evidence="1" type="primary">A04g501720.1_BraROA</name>
    <name evidence="1" type="ORF">IGI04_014675</name>
</gene>
<evidence type="ECO:0000313" key="1">
    <source>
        <dbReference type="EMBL" id="KAG5400068.1"/>
    </source>
</evidence>
<name>A0ABQ7MMW1_BRACM</name>
<evidence type="ECO:0000313" key="2">
    <source>
        <dbReference type="Proteomes" id="UP000823674"/>
    </source>
</evidence>
<keyword evidence="2" id="KW-1185">Reference proteome</keyword>
<organism evidence="1 2">
    <name type="scientific">Brassica rapa subsp. trilocularis</name>
    <dbReference type="NCBI Taxonomy" id="1813537"/>
    <lineage>
        <taxon>Eukaryota</taxon>
        <taxon>Viridiplantae</taxon>
        <taxon>Streptophyta</taxon>
        <taxon>Embryophyta</taxon>
        <taxon>Tracheophyta</taxon>
        <taxon>Spermatophyta</taxon>
        <taxon>Magnoliopsida</taxon>
        <taxon>eudicotyledons</taxon>
        <taxon>Gunneridae</taxon>
        <taxon>Pentapetalae</taxon>
        <taxon>rosids</taxon>
        <taxon>malvids</taxon>
        <taxon>Brassicales</taxon>
        <taxon>Brassicaceae</taxon>
        <taxon>Brassiceae</taxon>
        <taxon>Brassica</taxon>
    </lineage>
</organism>